<evidence type="ECO:0000256" key="4">
    <source>
        <dbReference type="SAM" id="MobiDB-lite"/>
    </source>
</evidence>
<feature type="region of interest" description="Disordered" evidence="4">
    <location>
        <begin position="227"/>
        <end position="257"/>
    </location>
</feature>
<dbReference type="EMBL" id="RZNJ01000001">
    <property type="protein sequence ID" value="RUT34773.1"/>
    <property type="molecule type" value="Genomic_DNA"/>
</dbReference>
<keyword evidence="1" id="KW-0805">Transcription regulation</keyword>
<feature type="domain" description="HTH gntR-type" evidence="5">
    <location>
        <begin position="11"/>
        <end position="78"/>
    </location>
</feature>
<dbReference type="InterPro" id="IPR036388">
    <property type="entry name" value="WH-like_DNA-bd_sf"/>
</dbReference>
<dbReference type="Pfam" id="PF00392">
    <property type="entry name" value="GntR"/>
    <property type="match status" value="1"/>
</dbReference>
<name>A0A433XL35_9HYPH</name>
<proteinExistence type="predicted"/>
<dbReference type="SUPFAM" id="SSF46785">
    <property type="entry name" value="Winged helix' DNA-binding domain"/>
    <property type="match status" value="1"/>
</dbReference>
<evidence type="ECO:0000256" key="3">
    <source>
        <dbReference type="ARBA" id="ARBA00023163"/>
    </source>
</evidence>
<gene>
    <name evidence="6" type="ORF">EMQ25_02075</name>
</gene>
<keyword evidence="7" id="KW-1185">Reference proteome</keyword>
<evidence type="ECO:0000313" key="6">
    <source>
        <dbReference type="EMBL" id="RUT34773.1"/>
    </source>
</evidence>
<dbReference type="Gene3D" id="1.10.10.10">
    <property type="entry name" value="Winged helix-like DNA-binding domain superfamily/Winged helix DNA-binding domain"/>
    <property type="match status" value="1"/>
</dbReference>
<dbReference type="InterPro" id="IPR011711">
    <property type="entry name" value="GntR_C"/>
</dbReference>
<dbReference type="PANTHER" id="PTHR43537">
    <property type="entry name" value="TRANSCRIPTIONAL REGULATOR, GNTR FAMILY"/>
    <property type="match status" value="1"/>
</dbReference>
<accession>A0A433XL35</accession>
<dbReference type="OrthoDB" id="9812290at2"/>
<evidence type="ECO:0000256" key="2">
    <source>
        <dbReference type="ARBA" id="ARBA00023125"/>
    </source>
</evidence>
<dbReference type="PROSITE" id="PS50949">
    <property type="entry name" value="HTH_GNTR"/>
    <property type="match status" value="1"/>
</dbReference>
<keyword evidence="3" id="KW-0804">Transcription</keyword>
<keyword evidence="2" id="KW-0238">DNA-binding</keyword>
<protein>
    <submittedName>
        <fullName evidence="6">GntR family transcriptional regulator</fullName>
    </submittedName>
</protein>
<evidence type="ECO:0000313" key="7">
    <source>
        <dbReference type="Proteomes" id="UP000281547"/>
    </source>
</evidence>
<dbReference type="AlphaFoldDB" id="A0A433XL35"/>
<dbReference type="InterPro" id="IPR036390">
    <property type="entry name" value="WH_DNA-bd_sf"/>
</dbReference>
<dbReference type="SUPFAM" id="SSF48008">
    <property type="entry name" value="GntR ligand-binding domain-like"/>
    <property type="match status" value="1"/>
</dbReference>
<sequence>MAADAPTPLNEPTYLRVKRAIIADLVAGVLQPGMDVTIESLTSRYAVSNMPIREALRQLEGEGILISLAHRGFKIEALTEDYIRNIYDIRVGIESMLATRAVERATDADIADLRTIHTDLCALIRSGKPMVATHENVHFHNRIYRLAGNRQAEMILEGRTRVVRTVGDSLGGYIPAVYDTVIAEHEDIVRAFERRDAEGAGRAVFDHVTAARDRLLKRMADGHVFTEGAAPLPPRRKPPLGHGACREPRKARSVRIG</sequence>
<evidence type="ECO:0000259" key="5">
    <source>
        <dbReference type="PROSITE" id="PS50949"/>
    </source>
</evidence>
<dbReference type="SMART" id="SM00345">
    <property type="entry name" value="HTH_GNTR"/>
    <property type="match status" value="1"/>
</dbReference>
<dbReference type="Gene3D" id="1.20.120.530">
    <property type="entry name" value="GntR ligand-binding domain-like"/>
    <property type="match status" value="1"/>
</dbReference>
<comment type="caution">
    <text evidence="6">The sequence shown here is derived from an EMBL/GenBank/DDBJ whole genome shotgun (WGS) entry which is preliminary data.</text>
</comment>
<dbReference type="Pfam" id="PF07729">
    <property type="entry name" value="FCD"/>
    <property type="match status" value="1"/>
</dbReference>
<dbReference type="InterPro" id="IPR008920">
    <property type="entry name" value="TF_FadR/GntR_C"/>
</dbReference>
<dbReference type="InterPro" id="IPR000524">
    <property type="entry name" value="Tscrpt_reg_HTH_GntR"/>
</dbReference>
<reference evidence="6 7" key="1">
    <citation type="journal article" date="2016" name="Int. J. Syst. Evol. Microbiol.">
        <title>Arsenicitalea aurantiaca gen. nov., sp. nov., a new member of the family Hyphomicrobiaceae, isolated from high-arsenic sediment.</title>
        <authorList>
            <person name="Mu Y."/>
            <person name="Zhou L."/>
            <person name="Zeng X.C."/>
            <person name="Liu L."/>
            <person name="Pan Y."/>
            <person name="Chen X."/>
            <person name="Wang J."/>
            <person name="Li S."/>
            <person name="Li W.J."/>
            <person name="Wang Y."/>
        </authorList>
    </citation>
    <scope>NUCLEOTIDE SEQUENCE [LARGE SCALE GENOMIC DNA]</scope>
    <source>
        <strain evidence="6 7">42-50</strain>
    </source>
</reference>
<dbReference type="GO" id="GO:0003700">
    <property type="term" value="F:DNA-binding transcription factor activity"/>
    <property type="evidence" value="ECO:0007669"/>
    <property type="project" value="InterPro"/>
</dbReference>
<dbReference type="GO" id="GO:0003677">
    <property type="term" value="F:DNA binding"/>
    <property type="evidence" value="ECO:0007669"/>
    <property type="project" value="UniProtKB-KW"/>
</dbReference>
<dbReference type="PANTHER" id="PTHR43537:SF24">
    <property type="entry name" value="GLUCONATE OPERON TRANSCRIPTIONAL REPRESSOR"/>
    <property type="match status" value="1"/>
</dbReference>
<dbReference type="RefSeq" id="WP_127186892.1">
    <property type="nucleotide sequence ID" value="NZ_RZNJ01000001.1"/>
</dbReference>
<organism evidence="6 7">
    <name type="scientific">Arsenicitalea aurantiaca</name>
    <dbReference type="NCBI Taxonomy" id="1783274"/>
    <lineage>
        <taxon>Bacteria</taxon>
        <taxon>Pseudomonadati</taxon>
        <taxon>Pseudomonadota</taxon>
        <taxon>Alphaproteobacteria</taxon>
        <taxon>Hyphomicrobiales</taxon>
        <taxon>Devosiaceae</taxon>
        <taxon>Arsenicitalea</taxon>
    </lineage>
</organism>
<dbReference type="Proteomes" id="UP000281547">
    <property type="component" value="Unassembled WGS sequence"/>
</dbReference>
<dbReference type="SMART" id="SM00895">
    <property type="entry name" value="FCD"/>
    <property type="match status" value="1"/>
</dbReference>
<evidence type="ECO:0000256" key="1">
    <source>
        <dbReference type="ARBA" id="ARBA00023015"/>
    </source>
</evidence>